<evidence type="ECO:0008006" key="4">
    <source>
        <dbReference type="Google" id="ProtNLM"/>
    </source>
</evidence>
<evidence type="ECO:0000313" key="2">
    <source>
        <dbReference type="EMBL" id="MFC1402447.1"/>
    </source>
</evidence>
<protein>
    <recommendedName>
        <fullName evidence="4">PE-PGRS family protein</fullName>
    </recommendedName>
</protein>
<dbReference type="RefSeq" id="WP_037594297.1">
    <property type="nucleotide sequence ID" value="NZ_JBHEZZ010000006.1"/>
</dbReference>
<comment type="caution">
    <text evidence="2">The sequence shown here is derived from an EMBL/GenBank/DDBJ whole genome shotgun (WGS) entry which is preliminary data.</text>
</comment>
<keyword evidence="3" id="KW-1185">Reference proteome</keyword>
<dbReference type="Proteomes" id="UP001592528">
    <property type="component" value="Unassembled WGS sequence"/>
</dbReference>
<feature type="region of interest" description="Disordered" evidence="1">
    <location>
        <begin position="283"/>
        <end position="360"/>
    </location>
</feature>
<name>A0ABV6ULW7_9ACTN</name>
<evidence type="ECO:0000256" key="1">
    <source>
        <dbReference type="SAM" id="MobiDB-lite"/>
    </source>
</evidence>
<gene>
    <name evidence="2" type="ORF">ACEZDJ_14255</name>
</gene>
<organism evidence="2 3">
    <name type="scientific">Streptacidiphilus cavernicola</name>
    <dbReference type="NCBI Taxonomy" id="3342716"/>
    <lineage>
        <taxon>Bacteria</taxon>
        <taxon>Bacillati</taxon>
        <taxon>Actinomycetota</taxon>
        <taxon>Actinomycetes</taxon>
        <taxon>Kitasatosporales</taxon>
        <taxon>Streptomycetaceae</taxon>
        <taxon>Streptacidiphilus</taxon>
    </lineage>
</organism>
<evidence type="ECO:0000313" key="3">
    <source>
        <dbReference type="Proteomes" id="UP001592528"/>
    </source>
</evidence>
<dbReference type="EMBL" id="JBHEZZ010000006">
    <property type="protein sequence ID" value="MFC1402447.1"/>
    <property type="molecule type" value="Genomic_DNA"/>
</dbReference>
<accession>A0ABV6ULW7</accession>
<proteinExistence type="predicted"/>
<reference evidence="2 3" key="1">
    <citation type="submission" date="2024-09" db="EMBL/GenBank/DDBJ databases">
        <authorList>
            <person name="Lee S.D."/>
        </authorList>
    </citation>
    <scope>NUCLEOTIDE SEQUENCE [LARGE SCALE GENOMIC DNA]</scope>
    <source>
        <strain evidence="2 3">N1-5</strain>
    </source>
</reference>
<sequence length="360" mass="39433">MTDSTDAAPPLGPFLRDYPAERGFRHAGARTVSVVLHGNGSYTVKSAHGSETHGRRPLLGKSDTVCEIALGKFQSTLELPLPAAGGATFFDAVVDIHWRVDDPYLVAKAVVRDVVLELEAPILERLREITQNYPVQAAKRANDAVTAECASGRWNDLGDSIGLWTRLYVRLNVDQQAVESAALLRAAQEEHLHKSEQERLEAERLGLRMQRFRGMLEGGQLDQLSYVLADSPGEAAEFLEKLRLESREDHLRLQGHVLDMIDSGRLHSADLEQQMRSTLAAHSPYSIDGPLGPHTVRRDNRPQPALEQGRGTDPEPVDTPWWVESDSPSGSQSGGPSGGRESQAVDDPEDGWSWADGGTS</sequence>